<proteinExistence type="predicted"/>
<evidence type="ECO:0000313" key="2">
    <source>
        <dbReference type="Proteomes" id="UP000275846"/>
    </source>
</evidence>
<dbReference type="EMBL" id="UYSU01032946">
    <property type="protein sequence ID" value="VDL91035.1"/>
    <property type="molecule type" value="Genomic_DNA"/>
</dbReference>
<dbReference type="Proteomes" id="UP000275846">
    <property type="component" value="Unassembled WGS sequence"/>
</dbReference>
<keyword evidence="2" id="KW-1185">Reference proteome</keyword>
<protein>
    <submittedName>
        <fullName evidence="1 3">Uncharacterized protein</fullName>
    </submittedName>
</protein>
<dbReference type="OrthoDB" id="6263408at2759"/>
<dbReference type="AlphaFoldDB" id="A0A183SKA2"/>
<reference evidence="3" key="1">
    <citation type="submission" date="2016-06" db="UniProtKB">
        <authorList>
            <consortium name="WormBaseParasite"/>
        </authorList>
    </citation>
    <scope>IDENTIFICATION</scope>
</reference>
<sequence>MAVIHPTIGIADRLGHQHVPSISPPDENIVQQLPAPRPRVYPRGLLSRLKAEEGVGQQETAFRTGSQKKEAVIVKATETVGTQHSLPGSVVCPNAGVEATKDNYFVRLRHIRHERVQVLVEFVLRRIKARHWGWGA</sequence>
<accession>A0A183SKA2</accession>
<organism evidence="3">
    <name type="scientific">Schistocephalus solidus</name>
    <name type="common">Tapeworm</name>
    <dbReference type="NCBI Taxonomy" id="70667"/>
    <lineage>
        <taxon>Eukaryota</taxon>
        <taxon>Metazoa</taxon>
        <taxon>Spiralia</taxon>
        <taxon>Lophotrochozoa</taxon>
        <taxon>Platyhelminthes</taxon>
        <taxon>Cestoda</taxon>
        <taxon>Eucestoda</taxon>
        <taxon>Diphyllobothriidea</taxon>
        <taxon>Diphyllobothriidae</taxon>
        <taxon>Schistocephalus</taxon>
    </lineage>
</organism>
<dbReference type="WBParaSite" id="SSLN_0000480501-mRNA-1">
    <property type="protein sequence ID" value="SSLN_0000480501-mRNA-1"/>
    <property type="gene ID" value="SSLN_0000480501"/>
</dbReference>
<name>A0A183SKA2_SCHSO</name>
<reference evidence="1 2" key="2">
    <citation type="submission" date="2018-11" db="EMBL/GenBank/DDBJ databases">
        <authorList>
            <consortium name="Pathogen Informatics"/>
        </authorList>
    </citation>
    <scope>NUCLEOTIDE SEQUENCE [LARGE SCALE GENOMIC DNA]</scope>
    <source>
        <strain evidence="1 2">NST_G2</strain>
    </source>
</reference>
<evidence type="ECO:0000313" key="1">
    <source>
        <dbReference type="EMBL" id="VDL91035.1"/>
    </source>
</evidence>
<gene>
    <name evidence="1" type="ORF">SSLN_LOCUS4650</name>
</gene>
<evidence type="ECO:0000313" key="3">
    <source>
        <dbReference type="WBParaSite" id="SSLN_0000480501-mRNA-1"/>
    </source>
</evidence>